<proteinExistence type="predicted"/>
<gene>
    <name evidence="1" type="ORF">B5807_03119</name>
</gene>
<evidence type="ECO:0000313" key="1">
    <source>
        <dbReference type="EMBL" id="OSS51621.1"/>
    </source>
</evidence>
<keyword evidence="2" id="KW-1185">Reference proteome</keyword>
<protein>
    <submittedName>
        <fullName evidence="1">Uncharacterized protein</fullName>
    </submittedName>
</protein>
<evidence type="ECO:0000313" key="2">
    <source>
        <dbReference type="Proteomes" id="UP000193240"/>
    </source>
</evidence>
<dbReference type="OMA" id="NIALYIM"/>
<dbReference type="AlphaFoldDB" id="A0A1Y2M6D3"/>
<sequence length="240" mass="26460">MAQSSSASNQDNLGQIFFEAFQLYTSGIINNSPSNNDEAAKATAVEIIVPQLNSDHNRLIYIADTIQARVKRDVVWIDSAISIYDGIASSIDPLFSAPGLPADRRGCALVQHYLITSVYADFTKTMTERFWNVGLIHFLGRLGASRESIGALTTNIALYIMGRMMLSERLFDGQNLGLCLDYIVHVGPFLDSEAPGSVNEFGGMLLQLRERVKMGGTVANMAVCWLFKMRGDGWRAQLVE</sequence>
<dbReference type="InParanoid" id="A0A1Y2M6D3"/>
<reference evidence="1 2" key="1">
    <citation type="journal article" date="2017" name="Genome Announc.">
        <title>Genome sequence of the saprophytic ascomycete Epicoccum nigrum ICMP 19927 strain isolated from New Zealand.</title>
        <authorList>
            <person name="Fokin M."/>
            <person name="Fleetwood D."/>
            <person name="Weir B.S."/>
            <person name="Villas-Boas S.G."/>
        </authorList>
    </citation>
    <scope>NUCLEOTIDE SEQUENCE [LARGE SCALE GENOMIC DNA]</scope>
    <source>
        <strain evidence="1 2">ICMP 19927</strain>
    </source>
</reference>
<dbReference type="EMBL" id="KZ107840">
    <property type="protein sequence ID" value="OSS51621.1"/>
    <property type="molecule type" value="Genomic_DNA"/>
</dbReference>
<name>A0A1Y2M6D3_EPING</name>
<accession>A0A1Y2M6D3</accession>
<dbReference type="Proteomes" id="UP000193240">
    <property type="component" value="Unassembled WGS sequence"/>
</dbReference>
<organism evidence="1 2">
    <name type="scientific">Epicoccum nigrum</name>
    <name type="common">Soil fungus</name>
    <name type="synonym">Epicoccum purpurascens</name>
    <dbReference type="NCBI Taxonomy" id="105696"/>
    <lineage>
        <taxon>Eukaryota</taxon>
        <taxon>Fungi</taxon>
        <taxon>Dikarya</taxon>
        <taxon>Ascomycota</taxon>
        <taxon>Pezizomycotina</taxon>
        <taxon>Dothideomycetes</taxon>
        <taxon>Pleosporomycetidae</taxon>
        <taxon>Pleosporales</taxon>
        <taxon>Pleosporineae</taxon>
        <taxon>Didymellaceae</taxon>
        <taxon>Epicoccum</taxon>
    </lineage>
</organism>